<name>A0ABV0Q5U1_9TELE</name>
<protein>
    <submittedName>
        <fullName evidence="1">Uncharacterized protein</fullName>
    </submittedName>
</protein>
<evidence type="ECO:0000313" key="2">
    <source>
        <dbReference type="Proteomes" id="UP001434883"/>
    </source>
</evidence>
<comment type="caution">
    <text evidence="1">The sequence shown here is derived from an EMBL/GenBank/DDBJ whole genome shotgun (WGS) entry which is preliminary data.</text>
</comment>
<reference evidence="1 2" key="1">
    <citation type="submission" date="2021-06" db="EMBL/GenBank/DDBJ databases">
        <authorList>
            <person name="Palmer J.M."/>
        </authorList>
    </citation>
    <scope>NUCLEOTIDE SEQUENCE [LARGE SCALE GENOMIC DNA]</scope>
    <source>
        <strain evidence="1 2">XC_2019</strain>
        <tissue evidence="1">Muscle</tissue>
    </source>
</reference>
<feature type="non-terminal residue" evidence="1">
    <location>
        <position position="1"/>
    </location>
</feature>
<gene>
    <name evidence="1" type="ORF">XENOCAPTIV_011779</name>
</gene>
<sequence>TLKNQYLFSTSLDKVRMAAMKNCHNDYKMKFSVDEEFPDLSQHNNHMAKVQVHRRFS</sequence>
<keyword evidence="2" id="KW-1185">Reference proteome</keyword>
<organism evidence="1 2">
    <name type="scientific">Xenoophorus captivus</name>
    <dbReference type="NCBI Taxonomy" id="1517983"/>
    <lineage>
        <taxon>Eukaryota</taxon>
        <taxon>Metazoa</taxon>
        <taxon>Chordata</taxon>
        <taxon>Craniata</taxon>
        <taxon>Vertebrata</taxon>
        <taxon>Euteleostomi</taxon>
        <taxon>Actinopterygii</taxon>
        <taxon>Neopterygii</taxon>
        <taxon>Teleostei</taxon>
        <taxon>Neoteleostei</taxon>
        <taxon>Acanthomorphata</taxon>
        <taxon>Ovalentaria</taxon>
        <taxon>Atherinomorphae</taxon>
        <taxon>Cyprinodontiformes</taxon>
        <taxon>Goodeidae</taxon>
        <taxon>Xenoophorus</taxon>
    </lineage>
</organism>
<evidence type="ECO:0000313" key="1">
    <source>
        <dbReference type="EMBL" id="MEQ2190837.1"/>
    </source>
</evidence>
<proteinExistence type="predicted"/>
<dbReference type="Proteomes" id="UP001434883">
    <property type="component" value="Unassembled WGS sequence"/>
</dbReference>
<accession>A0ABV0Q5U1</accession>
<dbReference type="EMBL" id="JAHRIN010000248">
    <property type="protein sequence ID" value="MEQ2190837.1"/>
    <property type="molecule type" value="Genomic_DNA"/>
</dbReference>